<gene>
    <name evidence="1" type="ORF">L2764_26685</name>
</gene>
<name>A0ABT0LJU6_9GAMM</name>
<proteinExistence type="predicted"/>
<evidence type="ECO:0000313" key="1">
    <source>
        <dbReference type="EMBL" id="MCL1127940.1"/>
    </source>
</evidence>
<accession>A0ABT0LJU6</accession>
<reference evidence="1 2" key="1">
    <citation type="submission" date="2022-01" db="EMBL/GenBank/DDBJ databases">
        <title>Whole genome-based taxonomy of the Shewanellaceae.</title>
        <authorList>
            <person name="Martin-Rodriguez A.J."/>
        </authorList>
    </citation>
    <scope>NUCLEOTIDE SEQUENCE [LARGE SCALE GENOMIC DNA]</scope>
    <source>
        <strain evidence="1 2">DSM 17177</strain>
    </source>
</reference>
<dbReference type="Proteomes" id="UP001203423">
    <property type="component" value="Unassembled WGS sequence"/>
</dbReference>
<comment type="caution">
    <text evidence="1">The sequence shown here is derived from an EMBL/GenBank/DDBJ whole genome shotgun (WGS) entry which is preliminary data.</text>
</comment>
<keyword evidence="2" id="KW-1185">Reference proteome</keyword>
<protein>
    <submittedName>
        <fullName evidence="1">Uncharacterized protein</fullName>
    </submittedName>
</protein>
<dbReference type="RefSeq" id="WP_248943364.1">
    <property type="nucleotide sequence ID" value="NZ_JAKIKS010000260.1"/>
</dbReference>
<organism evidence="1 2">
    <name type="scientific">Shewanella surugensis</name>
    <dbReference type="NCBI Taxonomy" id="212020"/>
    <lineage>
        <taxon>Bacteria</taxon>
        <taxon>Pseudomonadati</taxon>
        <taxon>Pseudomonadota</taxon>
        <taxon>Gammaproteobacteria</taxon>
        <taxon>Alteromonadales</taxon>
        <taxon>Shewanellaceae</taxon>
        <taxon>Shewanella</taxon>
    </lineage>
</organism>
<dbReference type="EMBL" id="JAKIKS010000260">
    <property type="protein sequence ID" value="MCL1127940.1"/>
    <property type="molecule type" value="Genomic_DNA"/>
</dbReference>
<sequence length="100" mass="11214">MNSVIEIVCFTVRPGTTEADLVTATQCSQTFIATLEGFEYRSLSYLLWTDVIYWDCLASAKNACEQFKAHPDCQAFMALIDPKTVNIEHQEIKMSALAQS</sequence>
<evidence type="ECO:0000313" key="2">
    <source>
        <dbReference type="Proteomes" id="UP001203423"/>
    </source>
</evidence>